<keyword evidence="1" id="KW-0812">Transmembrane</keyword>
<evidence type="ECO:0000256" key="1">
    <source>
        <dbReference type="SAM" id="Phobius"/>
    </source>
</evidence>
<reference evidence="2 3" key="1">
    <citation type="submission" date="2017-11" db="EMBL/GenBank/DDBJ databases">
        <title>Bradyrhizobium forestalis sp. nov., an efficient nitrogen-fixing bacterium isolated from nodules of forest legume species in the Amazon.</title>
        <authorList>
            <person name="Costa E.M."/>
            <person name="Guimaraes A."/>
            <person name="Carvalho T.S."/>
            <person name="Rodrigues T.L."/>
            <person name="Ribeiro P.R.A."/>
            <person name="Lebbe L."/>
            <person name="Willems A."/>
            <person name="Moreira F.M.S."/>
        </authorList>
    </citation>
    <scope>NUCLEOTIDE SEQUENCE [LARGE SCALE GENOMIC DNA]</scope>
    <source>
        <strain evidence="2 3">INPA54B</strain>
    </source>
</reference>
<gene>
    <name evidence="2" type="ORF">CVM73_32185</name>
</gene>
<dbReference type="EMBL" id="PGVG01000041">
    <property type="protein sequence ID" value="PJG51163.1"/>
    <property type="molecule type" value="Genomic_DNA"/>
</dbReference>
<dbReference type="Proteomes" id="UP000231194">
    <property type="component" value="Unassembled WGS sequence"/>
</dbReference>
<keyword evidence="1" id="KW-1133">Transmembrane helix</keyword>
<keyword evidence="1" id="KW-0472">Membrane</keyword>
<dbReference type="OrthoDB" id="8254540at2"/>
<accession>A0A2M8R022</accession>
<organism evidence="2 3">
    <name type="scientific">Bradyrhizobium forestalis</name>
    <dbReference type="NCBI Taxonomy" id="1419263"/>
    <lineage>
        <taxon>Bacteria</taxon>
        <taxon>Pseudomonadati</taxon>
        <taxon>Pseudomonadota</taxon>
        <taxon>Alphaproteobacteria</taxon>
        <taxon>Hyphomicrobiales</taxon>
        <taxon>Nitrobacteraceae</taxon>
        <taxon>Bradyrhizobium</taxon>
    </lineage>
</organism>
<keyword evidence="3" id="KW-1185">Reference proteome</keyword>
<name>A0A2M8R022_9BRAD</name>
<dbReference type="AlphaFoldDB" id="A0A2M8R022"/>
<feature type="transmembrane region" description="Helical" evidence="1">
    <location>
        <begin position="48"/>
        <end position="71"/>
    </location>
</feature>
<evidence type="ECO:0000313" key="2">
    <source>
        <dbReference type="EMBL" id="PJG51163.1"/>
    </source>
</evidence>
<protein>
    <submittedName>
        <fullName evidence="2">Uncharacterized protein</fullName>
    </submittedName>
</protein>
<comment type="caution">
    <text evidence="2">The sequence shown here is derived from an EMBL/GenBank/DDBJ whole genome shotgun (WGS) entry which is preliminary data.</text>
</comment>
<evidence type="ECO:0000313" key="3">
    <source>
        <dbReference type="Proteomes" id="UP000231194"/>
    </source>
</evidence>
<proteinExistence type="predicted"/>
<sequence length="122" mass="12901">MHCAGVNLCKERAELGTRTSTEKPGFDARLRKIQPSVWRRPMRPLTRLLIEIATAALLVVCISASTAAFAAGKSGRSADGLSCGFMVPQNASPAARCAAIKRQCGGKFYANACGDKLMSAAK</sequence>